<dbReference type="AlphaFoldDB" id="A0A336L6M3"/>
<evidence type="ECO:0000313" key="2">
    <source>
        <dbReference type="EMBL" id="SSX32499.1"/>
    </source>
</evidence>
<gene>
    <name evidence="1" type="primary">CSON005052</name>
</gene>
<protein>
    <submittedName>
        <fullName evidence="1">CSON005052 protein</fullName>
    </submittedName>
</protein>
<dbReference type="Pfam" id="PF05380">
    <property type="entry name" value="Peptidase_A17"/>
    <property type="match status" value="1"/>
</dbReference>
<evidence type="ECO:0000313" key="1">
    <source>
        <dbReference type="EMBL" id="SSX13059.1"/>
    </source>
</evidence>
<reference evidence="2" key="2">
    <citation type="submission" date="2018-07" db="EMBL/GenBank/DDBJ databases">
        <authorList>
            <person name="Quirk P.G."/>
            <person name="Krulwich T.A."/>
        </authorList>
    </citation>
    <scope>NUCLEOTIDE SEQUENCE</scope>
</reference>
<name>A0A336L6M3_CULSO</name>
<proteinExistence type="predicted"/>
<reference evidence="1" key="1">
    <citation type="submission" date="2018-04" db="EMBL/GenBank/DDBJ databases">
        <authorList>
            <person name="Go L.Y."/>
            <person name="Mitchell J.A."/>
        </authorList>
    </citation>
    <scope>NUCLEOTIDE SEQUENCE</scope>
    <source>
        <tissue evidence="1">Whole organism</tissue>
    </source>
</reference>
<dbReference type="VEuPathDB" id="VectorBase:CSON005052"/>
<organism evidence="1">
    <name type="scientific">Culicoides sonorensis</name>
    <name type="common">Biting midge</name>
    <dbReference type="NCBI Taxonomy" id="179676"/>
    <lineage>
        <taxon>Eukaryota</taxon>
        <taxon>Metazoa</taxon>
        <taxon>Ecdysozoa</taxon>
        <taxon>Arthropoda</taxon>
        <taxon>Hexapoda</taxon>
        <taxon>Insecta</taxon>
        <taxon>Pterygota</taxon>
        <taxon>Neoptera</taxon>
        <taxon>Endopterygota</taxon>
        <taxon>Diptera</taxon>
        <taxon>Nematocera</taxon>
        <taxon>Chironomoidea</taxon>
        <taxon>Ceratopogonidae</taxon>
        <taxon>Ceratopogoninae</taxon>
        <taxon>Culicoides</taxon>
        <taxon>Monoculicoides</taxon>
    </lineage>
</organism>
<dbReference type="EMBL" id="UFQT01002042">
    <property type="protein sequence ID" value="SSX32499.1"/>
    <property type="molecule type" value="Genomic_DNA"/>
</dbReference>
<dbReference type="EMBL" id="UFQS01002042">
    <property type="protein sequence ID" value="SSX13059.1"/>
    <property type="molecule type" value="Genomic_DNA"/>
</dbReference>
<accession>A0A336L6M3</accession>
<dbReference type="InterPro" id="IPR008042">
    <property type="entry name" value="Retrotrans_Pao"/>
</dbReference>
<sequence>MVRLLRSALRSQARFIPRYCYHVNTNTVTSELLCAKSRVASTKSLSIARLELCVAKLLVDLVCQVKSKVLIARRLDFILRSLTRAPESFMELGLENWAPEKG</sequence>